<name>A0ABN3QPA3_9ACTN</name>
<evidence type="ECO:0000313" key="1">
    <source>
        <dbReference type="EMBL" id="GAA2631107.1"/>
    </source>
</evidence>
<comment type="caution">
    <text evidence="1">The sequence shown here is derived from an EMBL/GenBank/DDBJ whole genome shotgun (WGS) entry which is preliminary data.</text>
</comment>
<protein>
    <submittedName>
        <fullName evidence="1">Uncharacterized protein</fullName>
    </submittedName>
</protein>
<evidence type="ECO:0000313" key="2">
    <source>
        <dbReference type="Proteomes" id="UP001500151"/>
    </source>
</evidence>
<gene>
    <name evidence="1" type="ORF">GCM10010307_23430</name>
</gene>
<accession>A0ABN3QPA3</accession>
<dbReference type="Proteomes" id="UP001500151">
    <property type="component" value="Unassembled WGS sequence"/>
</dbReference>
<keyword evidence="2" id="KW-1185">Reference proteome</keyword>
<dbReference type="EMBL" id="BAAASJ010000024">
    <property type="protein sequence ID" value="GAA2631107.1"/>
    <property type="molecule type" value="Genomic_DNA"/>
</dbReference>
<dbReference type="RefSeq" id="WP_344389566.1">
    <property type="nucleotide sequence ID" value="NZ_BAAASJ010000024.1"/>
</dbReference>
<proteinExistence type="predicted"/>
<reference evidence="1 2" key="1">
    <citation type="journal article" date="2019" name="Int. J. Syst. Evol. Microbiol.">
        <title>The Global Catalogue of Microorganisms (GCM) 10K type strain sequencing project: providing services to taxonomists for standard genome sequencing and annotation.</title>
        <authorList>
            <consortium name="The Broad Institute Genomics Platform"/>
            <consortium name="The Broad Institute Genome Sequencing Center for Infectious Disease"/>
            <person name="Wu L."/>
            <person name="Ma J."/>
        </authorList>
    </citation>
    <scope>NUCLEOTIDE SEQUENCE [LARGE SCALE GENOMIC DNA]</scope>
    <source>
        <strain evidence="1 2">JCM 4524</strain>
    </source>
</reference>
<sequence length="96" mass="10168">MELVLHCHDRGDRAGLREMVGVELDGAAQYGTAGLGVAGGTAHPQSGQWSGARYLTSWQHTASPLMVALVQEAAADIEERLLGIGSERERVALRAS</sequence>
<organism evidence="1 2">
    <name type="scientific">Streptomyces vastus</name>
    <dbReference type="NCBI Taxonomy" id="285451"/>
    <lineage>
        <taxon>Bacteria</taxon>
        <taxon>Bacillati</taxon>
        <taxon>Actinomycetota</taxon>
        <taxon>Actinomycetes</taxon>
        <taxon>Kitasatosporales</taxon>
        <taxon>Streptomycetaceae</taxon>
        <taxon>Streptomyces</taxon>
    </lineage>
</organism>